<organism evidence="3 4">
    <name type="scientific">Polarella glacialis</name>
    <name type="common">Dinoflagellate</name>
    <dbReference type="NCBI Taxonomy" id="89957"/>
    <lineage>
        <taxon>Eukaryota</taxon>
        <taxon>Sar</taxon>
        <taxon>Alveolata</taxon>
        <taxon>Dinophyceae</taxon>
        <taxon>Suessiales</taxon>
        <taxon>Suessiaceae</taxon>
        <taxon>Polarella</taxon>
    </lineage>
</organism>
<evidence type="ECO:0000256" key="1">
    <source>
        <dbReference type="SAM" id="MobiDB-lite"/>
    </source>
</evidence>
<evidence type="ECO:0000313" key="3">
    <source>
        <dbReference type="EMBL" id="CAE8642775.1"/>
    </source>
</evidence>
<evidence type="ECO:0000313" key="4">
    <source>
        <dbReference type="Proteomes" id="UP000654075"/>
    </source>
</evidence>
<sequence length="161" mass="18425">MLLLLLYLCCCCCCCCKFQNYHWHIATGNCNNNDRPCTKYRWRITIIVRVNNVLPKICNCETFLRGENCVSDACIKDQQATTTTTRTRRTRRTKRRRRTATTTTTTTTTPTTIITTSKCNAEAYAERNTATCTVGSNNISPLSLFSFVVCCLFYCCLCCWQ</sequence>
<dbReference type="EMBL" id="CAJNNV010033204">
    <property type="protein sequence ID" value="CAE8642775.1"/>
    <property type="molecule type" value="Genomic_DNA"/>
</dbReference>
<keyword evidence="2" id="KW-0732">Signal</keyword>
<accession>A0A813HZ95</accession>
<dbReference type="AlphaFoldDB" id="A0A813HZ95"/>
<proteinExistence type="predicted"/>
<keyword evidence="4" id="KW-1185">Reference proteome</keyword>
<name>A0A813HZ95_POLGL</name>
<gene>
    <name evidence="3" type="ORF">PGLA1383_LOCUS57177</name>
</gene>
<reference evidence="3" key="1">
    <citation type="submission" date="2021-02" db="EMBL/GenBank/DDBJ databases">
        <authorList>
            <person name="Dougan E. K."/>
            <person name="Rhodes N."/>
            <person name="Thang M."/>
            <person name="Chan C."/>
        </authorList>
    </citation>
    <scope>NUCLEOTIDE SEQUENCE</scope>
</reference>
<evidence type="ECO:0000256" key="2">
    <source>
        <dbReference type="SAM" id="SignalP"/>
    </source>
</evidence>
<dbReference type="Proteomes" id="UP000654075">
    <property type="component" value="Unassembled WGS sequence"/>
</dbReference>
<protein>
    <submittedName>
        <fullName evidence="3">Uncharacterized protein</fullName>
    </submittedName>
</protein>
<feature type="compositionally biased region" description="Basic residues" evidence="1">
    <location>
        <begin position="86"/>
        <end position="99"/>
    </location>
</feature>
<feature type="signal peptide" evidence="2">
    <location>
        <begin position="1"/>
        <end position="16"/>
    </location>
</feature>
<feature type="chain" id="PRO_5032890781" evidence="2">
    <location>
        <begin position="17"/>
        <end position="161"/>
    </location>
</feature>
<comment type="caution">
    <text evidence="3">The sequence shown here is derived from an EMBL/GenBank/DDBJ whole genome shotgun (WGS) entry which is preliminary data.</text>
</comment>
<feature type="region of interest" description="Disordered" evidence="1">
    <location>
        <begin position="83"/>
        <end position="106"/>
    </location>
</feature>